<name>A0A1G4IBB3_TRYEQ</name>
<feature type="transmembrane region" description="Helical" evidence="1">
    <location>
        <begin position="130"/>
        <end position="147"/>
    </location>
</feature>
<evidence type="ECO:0000313" key="3">
    <source>
        <dbReference type="Proteomes" id="UP000195570"/>
    </source>
</evidence>
<reference evidence="2" key="1">
    <citation type="submission" date="2016-09" db="EMBL/GenBank/DDBJ databases">
        <authorList>
            <person name="Hebert L."/>
            <person name="Moumen B."/>
        </authorList>
    </citation>
    <scope>NUCLEOTIDE SEQUENCE [LARGE SCALE GENOMIC DNA]</scope>
    <source>
        <strain evidence="2">OVI</strain>
    </source>
</reference>
<dbReference type="VEuPathDB" id="TriTrypDB:TEOVI_000095200"/>
<dbReference type="GeneID" id="92374892"/>
<evidence type="ECO:0000256" key="1">
    <source>
        <dbReference type="SAM" id="Phobius"/>
    </source>
</evidence>
<gene>
    <name evidence="2" type="ORF">TEOVI_000095200</name>
</gene>
<feature type="transmembrane region" description="Helical" evidence="1">
    <location>
        <begin position="53"/>
        <end position="76"/>
    </location>
</feature>
<dbReference type="Pfam" id="PF07415">
    <property type="entry name" value="Herpes_LMP2"/>
    <property type="match status" value="1"/>
</dbReference>
<feature type="transmembrane region" description="Helical" evidence="1">
    <location>
        <begin position="88"/>
        <end position="110"/>
    </location>
</feature>
<feature type="transmembrane region" description="Helical" evidence="1">
    <location>
        <begin position="20"/>
        <end position="41"/>
    </location>
</feature>
<dbReference type="RefSeq" id="XP_067080370.1">
    <property type="nucleotide sequence ID" value="XM_067224269.1"/>
</dbReference>
<evidence type="ECO:0000313" key="2">
    <source>
        <dbReference type="EMBL" id="SCU69386.1"/>
    </source>
</evidence>
<dbReference type="GO" id="GO:0033644">
    <property type="term" value="C:host cell membrane"/>
    <property type="evidence" value="ECO:0007669"/>
    <property type="project" value="InterPro"/>
</dbReference>
<sequence length="177" mass="19571">MIDLTKQMTKIKRKSAAVMWTNLTCTVLSFPAIVVLVVAWITSMVKTEWGFVHGFMCIVALLFVVASAALSILLHCKKPSTKIFFIQQLISLIAFALTAITLGMGHVTLYVCRQSEENEPPDCTLQSVEVAVEVIVCFFMALNYLFTQQCVAWYACKQIVEGVHRCGAYGVPLAGKV</sequence>
<organism evidence="2 3">
    <name type="scientific">Trypanosoma equiperdum</name>
    <dbReference type="NCBI Taxonomy" id="5694"/>
    <lineage>
        <taxon>Eukaryota</taxon>
        <taxon>Discoba</taxon>
        <taxon>Euglenozoa</taxon>
        <taxon>Kinetoplastea</taxon>
        <taxon>Metakinetoplastina</taxon>
        <taxon>Trypanosomatida</taxon>
        <taxon>Trypanosomatidae</taxon>
        <taxon>Trypanosoma</taxon>
    </lineage>
</organism>
<dbReference type="GO" id="GO:0019042">
    <property type="term" value="P:viral latency"/>
    <property type="evidence" value="ECO:0007669"/>
    <property type="project" value="InterPro"/>
</dbReference>
<comment type="caution">
    <text evidence="2">The sequence shown here is derived from an EMBL/GenBank/DDBJ whole genome shotgun (WGS) entry which is preliminary data.</text>
</comment>
<accession>A0A1G4IBB3</accession>
<dbReference type="InterPro" id="IPR010881">
    <property type="entry name" value="Herpes_LMP2"/>
</dbReference>
<dbReference type="AlphaFoldDB" id="A0A1G4IBB3"/>
<keyword evidence="1" id="KW-1133">Transmembrane helix</keyword>
<proteinExistence type="predicted"/>
<keyword evidence="3" id="KW-1185">Reference proteome</keyword>
<keyword evidence="1" id="KW-0472">Membrane</keyword>
<dbReference type="EMBL" id="CZPT02001198">
    <property type="protein sequence ID" value="SCU69386.1"/>
    <property type="molecule type" value="Genomic_DNA"/>
</dbReference>
<keyword evidence="1" id="KW-0812">Transmembrane</keyword>
<dbReference type="Proteomes" id="UP000195570">
    <property type="component" value="Unassembled WGS sequence"/>
</dbReference>
<protein>
    <submittedName>
        <fullName evidence="2">Uncharacterized protein</fullName>
    </submittedName>
</protein>